<dbReference type="VEuPathDB" id="VectorBase:AMEC000235"/>
<dbReference type="Proteomes" id="UP000075902">
    <property type="component" value="Unassembled WGS sequence"/>
</dbReference>
<feature type="compositionally biased region" description="Gly residues" evidence="1">
    <location>
        <begin position="94"/>
        <end position="103"/>
    </location>
</feature>
<accession>A0A182TD94</accession>
<feature type="compositionally biased region" description="Low complexity" evidence="1">
    <location>
        <begin position="65"/>
        <end position="79"/>
    </location>
</feature>
<dbReference type="AlphaFoldDB" id="A0A182TD94"/>
<organism evidence="2 3">
    <name type="scientific">Anopheles melas</name>
    <dbReference type="NCBI Taxonomy" id="34690"/>
    <lineage>
        <taxon>Eukaryota</taxon>
        <taxon>Metazoa</taxon>
        <taxon>Ecdysozoa</taxon>
        <taxon>Arthropoda</taxon>
        <taxon>Hexapoda</taxon>
        <taxon>Insecta</taxon>
        <taxon>Pterygota</taxon>
        <taxon>Neoptera</taxon>
        <taxon>Endopterygota</taxon>
        <taxon>Diptera</taxon>
        <taxon>Nematocera</taxon>
        <taxon>Culicoidea</taxon>
        <taxon>Culicidae</taxon>
        <taxon>Anophelinae</taxon>
        <taxon>Anopheles</taxon>
    </lineage>
</organism>
<evidence type="ECO:0000313" key="2">
    <source>
        <dbReference type="EnsemblMetazoa" id="AMEC000235-PA"/>
    </source>
</evidence>
<protein>
    <submittedName>
        <fullName evidence="2">Uncharacterized protein</fullName>
    </submittedName>
</protein>
<evidence type="ECO:0000313" key="3">
    <source>
        <dbReference type="Proteomes" id="UP000075902"/>
    </source>
</evidence>
<feature type="region of interest" description="Disordered" evidence="1">
    <location>
        <begin position="25"/>
        <end position="103"/>
    </location>
</feature>
<dbReference type="EnsemblMetazoa" id="AMEC000235-RA">
    <property type="protein sequence ID" value="AMEC000235-PA"/>
    <property type="gene ID" value="AMEC000235"/>
</dbReference>
<feature type="compositionally biased region" description="Acidic residues" evidence="1">
    <location>
        <begin position="29"/>
        <end position="64"/>
    </location>
</feature>
<sequence>MLSSDDAVAVSGGWDCSWITCLTIATADDGQDNEDAEEDDDDEDDDEDDDDDDIHSDCEDDGEVDGAALALPDDAPLGPTTADGCNLALPLPPAGGGGGGGGAAAALRLPADGLDQSPNRLHAFFHLHWVHH</sequence>
<reference evidence="2" key="2">
    <citation type="submission" date="2020-05" db="UniProtKB">
        <authorList>
            <consortium name="EnsemblMetazoa"/>
        </authorList>
    </citation>
    <scope>IDENTIFICATION</scope>
    <source>
        <strain evidence="2">CM1001059</strain>
    </source>
</reference>
<proteinExistence type="predicted"/>
<keyword evidence="3" id="KW-1185">Reference proteome</keyword>
<evidence type="ECO:0000256" key="1">
    <source>
        <dbReference type="SAM" id="MobiDB-lite"/>
    </source>
</evidence>
<reference evidence="3" key="1">
    <citation type="submission" date="2014-01" db="EMBL/GenBank/DDBJ databases">
        <title>The Genome Sequence of Anopheles melas CM1001059_A (V2).</title>
        <authorList>
            <consortium name="The Broad Institute Genomics Platform"/>
            <person name="Neafsey D.E."/>
            <person name="Besansky N."/>
            <person name="Howell P."/>
            <person name="Walton C."/>
            <person name="Young S.K."/>
            <person name="Zeng Q."/>
            <person name="Gargeya S."/>
            <person name="Fitzgerald M."/>
            <person name="Haas B."/>
            <person name="Abouelleil A."/>
            <person name="Allen A.W."/>
            <person name="Alvarado L."/>
            <person name="Arachchi H.M."/>
            <person name="Berlin A.M."/>
            <person name="Chapman S.B."/>
            <person name="Gainer-Dewar J."/>
            <person name="Goldberg J."/>
            <person name="Griggs A."/>
            <person name="Gujja S."/>
            <person name="Hansen M."/>
            <person name="Howarth C."/>
            <person name="Imamovic A."/>
            <person name="Ireland A."/>
            <person name="Larimer J."/>
            <person name="McCowan C."/>
            <person name="Murphy C."/>
            <person name="Pearson M."/>
            <person name="Poon T.W."/>
            <person name="Priest M."/>
            <person name="Roberts A."/>
            <person name="Saif S."/>
            <person name="Shea T."/>
            <person name="Sisk P."/>
            <person name="Sykes S."/>
            <person name="Wortman J."/>
            <person name="Nusbaum C."/>
            <person name="Birren B."/>
        </authorList>
    </citation>
    <scope>NUCLEOTIDE SEQUENCE [LARGE SCALE GENOMIC DNA]</scope>
    <source>
        <strain evidence="3">CM1001059</strain>
    </source>
</reference>
<name>A0A182TD94_9DIPT</name>